<dbReference type="InterPro" id="IPR021942">
    <property type="entry name" value="DUF3557"/>
</dbReference>
<name>A0A6A5HIS5_CAERE</name>
<dbReference type="KEGG" id="crq:GCK72_006989"/>
<dbReference type="RefSeq" id="XP_053590117.1">
    <property type="nucleotide sequence ID" value="XM_053725923.1"/>
</dbReference>
<evidence type="ECO:0008006" key="3">
    <source>
        <dbReference type="Google" id="ProtNLM"/>
    </source>
</evidence>
<dbReference type="PANTHER" id="PTHR31379:SF1">
    <property type="entry name" value="F-BOX C PROTEIN-RELATED"/>
    <property type="match status" value="1"/>
</dbReference>
<dbReference type="PANTHER" id="PTHR31379">
    <property type="entry name" value="F-BOX C PROTEIN-RELATED-RELATED"/>
    <property type="match status" value="1"/>
</dbReference>
<dbReference type="CTD" id="78774280"/>
<comment type="caution">
    <text evidence="1">The sequence shown here is derived from an EMBL/GenBank/DDBJ whole genome shotgun (WGS) entry which is preliminary data.</text>
</comment>
<dbReference type="Proteomes" id="UP000483820">
    <property type="component" value="Chromosome II"/>
</dbReference>
<evidence type="ECO:0000313" key="2">
    <source>
        <dbReference type="Proteomes" id="UP000483820"/>
    </source>
</evidence>
<dbReference type="GeneID" id="78774280"/>
<gene>
    <name evidence="1" type="ORF">GCK72_006989</name>
</gene>
<proteinExistence type="predicted"/>
<sequence length="273" mass="32380">MSQPYPDYELIKALNENLVPYNLRREGIIPPYSVYVQLQISFGDSIKHVERLEYKQYVYNAMKYLIWKFFTGRKTILTQNFGFYCEDVVRLPQEMKIHTKNLHLKTSKTNTIRKLKPFLVPECFPLDSFKTNGRNIEVNNDIIRTSKLLLITDNRDLNLRQIEHSNIRLLDMMADRSEFIALLRHWLENIPSVGTSFSLRMAFRYLAEDVFKELERNPVVTIRKIARRRRLHFPLQALIPLLIYKNILLPTTSDSVFAHIKKTYTNSYLSKFD</sequence>
<accession>A0A6A5HIS5</accession>
<organism evidence="1 2">
    <name type="scientific">Caenorhabditis remanei</name>
    <name type="common">Caenorhabditis vulgaris</name>
    <dbReference type="NCBI Taxonomy" id="31234"/>
    <lineage>
        <taxon>Eukaryota</taxon>
        <taxon>Metazoa</taxon>
        <taxon>Ecdysozoa</taxon>
        <taxon>Nematoda</taxon>
        <taxon>Chromadorea</taxon>
        <taxon>Rhabditida</taxon>
        <taxon>Rhabditina</taxon>
        <taxon>Rhabditomorpha</taxon>
        <taxon>Rhabditoidea</taxon>
        <taxon>Rhabditidae</taxon>
        <taxon>Peloderinae</taxon>
        <taxon>Caenorhabditis</taxon>
    </lineage>
</organism>
<dbReference type="AlphaFoldDB" id="A0A6A5HIS5"/>
<dbReference type="Pfam" id="PF12078">
    <property type="entry name" value="DUF3557"/>
    <property type="match status" value="1"/>
</dbReference>
<dbReference type="EMBL" id="WUAV01000002">
    <property type="protein sequence ID" value="KAF1767031.1"/>
    <property type="molecule type" value="Genomic_DNA"/>
</dbReference>
<protein>
    <recommendedName>
        <fullName evidence="3">F-box associated domain-containing protein</fullName>
    </recommendedName>
</protein>
<evidence type="ECO:0000313" key="1">
    <source>
        <dbReference type="EMBL" id="KAF1767031.1"/>
    </source>
</evidence>
<reference evidence="1 2" key="1">
    <citation type="submission" date="2019-12" db="EMBL/GenBank/DDBJ databases">
        <title>Chromosome-level assembly of the Caenorhabditis remanei genome.</title>
        <authorList>
            <person name="Teterina A.A."/>
            <person name="Willis J.H."/>
            <person name="Phillips P.C."/>
        </authorList>
    </citation>
    <scope>NUCLEOTIDE SEQUENCE [LARGE SCALE GENOMIC DNA]</scope>
    <source>
        <strain evidence="1 2">PX506</strain>
        <tissue evidence="1">Whole organism</tissue>
    </source>
</reference>